<protein>
    <submittedName>
        <fullName evidence="2">Uncharacterized protein</fullName>
    </submittedName>
</protein>
<evidence type="ECO:0000256" key="1">
    <source>
        <dbReference type="SAM" id="MobiDB-lite"/>
    </source>
</evidence>
<reference evidence="2" key="1">
    <citation type="journal article" date="2012" name="Proc. Natl. Acad. Sci. U.S.A.">
        <title>Antigenic diversity is generated by distinct evolutionary mechanisms in African trypanosome species.</title>
        <authorList>
            <person name="Jackson A.P."/>
            <person name="Berry A."/>
            <person name="Aslett M."/>
            <person name="Allison H.C."/>
            <person name="Burton P."/>
            <person name="Vavrova-Anderson J."/>
            <person name="Brown R."/>
            <person name="Browne H."/>
            <person name="Corton N."/>
            <person name="Hauser H."/>
            <person name="Gamble J."/>
            <person name="Gilderthorp R."/>
            <person name="Marcello L."/>
            <person name="McQuillan J."/>
            <person name="Otto T.D."/>
            <person name="Quail M.A."/>
            <person name="Sanders M.J."/>
            <person name="van Tonder A."/>
            <person name="Ginger M.L."/>
            <person name="Field M.C."/>
            <person name="Barry J.D."/>
            <person name="Hertz-Fowler C."/>
            <person name="Berriman M."/>
        </authorList>
    </citation>
    <scope>NUCLEOTIDE SEQUENCE</scope>
    <source>
        <strain evidence="2">Y486</strain>
    </source>
</reference>
<organism evidence="2">
    <name type="scientific">Trypanosoma vivax (strain Y486)</name>
    <dbReference type="NCBI Taxonomy" id="1055687"/>
    <lineage>
        <taxon>Eukaryota</taxon>
        <taxon>Discoba</taxon>
        <taxon>Euglenozoa</taxon>
        <taxon>Kinetoplastea</taxon>
        <taxon>Metakinetoplastina</taxon>
        <taxon>Trypanosomatida</taxon>
        <taxon>Trypanosomatidae</taxon>
        <taxon>Trypanosoma</taxon>
        <taxon>Duttonella</taxon>
    </lineage>
</organism>
<feature type="region of interest" description="Disordered" evidence="1">
    <location>
        <begin position="1"/>
        <end position="41"/>
    </location>
</feature>
<dbReference type="AlphaFoldDB" id="G0TRR0"/>
<sequence>MHPHRATKSVKASQTVVLGTKDAESRTLRTGGRRASKQEAHRAAVRLVANEQQRMTSLGGCEARMEVLRDELTLFDRIVQTPAFTADPFAAIDGHLSTVMDFLQPQTPDVGRRTKE</sequence>
<gene>
    <name evidence="2" type="ORF">TVY486_0200480</name>
</gene>
<dbReference type="EMBL" id="HE573018">
    <property type="protein sequence ID" value="CCC46632.1"/>
    <property type="molecule type" value="Genomic_DNA"/>
</dbReference>
<name>G0TRR0_TRYVY</name>
<proteinExistence type="predicted"/>
<dbReference type="VEuPathDB" id="TriTrypDB:TvY486_0200480"/>
<evidence type="ECO:0000313" key="2">
    <source>
        <dbReference type="EMBL" id="CCC46632.1"/>
    </source>
</evidence>
<accession>G0TRR0</accession>